<dbReference type="STRING" id="329884.A0A4U0XQJ1"/>
<feature type="signal peptide" evidence="1">
    <location>
        <begin position="1"/>
        <end position="18"/>
    </location>
</feature>
<keyword evidence="1" id="KW-0732">Signal</keyword>
<dbReference type="EMBL" id="NAJQ01000131">
    <property type="protein sequence ID" value="TKA77683.1"/>
    <property type="molecule type" value="Genomic_DNA"/>
</dbReference>
<proteinExistence type="predicted"/>
<protein>
    <recommendedName>
        <fullName evidence="4">Ubiquitin 3 binding protein But2 C-terminal domain-containing protein</fullName>
    </recommendedName>
</protein>
<gene>
    <name evidence="2" type="ORF">B0A55_03995</name>
</gene>
<accession>A0A4U0XQJ1</accession>
<sequence>MHASTALVALGLAGLSAAAPYGEQPTGSWKGGNGAQIVSYLTKFDNVEAGLVGGLELYFNLNALDVGNGLAGVKPQSAPNVVAFDAIATATEGEPSILADFDGSTVDSFNLQSFYFGCVVANAETAASVPVDCSITITGYRNGEEVASQDADFTTGSLLTLVANMDKVTLSSDFSNVDKVTFAIDGALDSTLDAALFDNFAYDVTLKQGYSSFKA</sequence>
<keyword evidence="3" id="KW-1185">Reference proteome</keyword>
<dbReference type="Proteomes" id="UP000309340">
    <property type="component" value="Unassembled WGS sequence"/>
</dbReference>
<feature type="chain" id="PRO_5020629262" description="Ubiquitin 3 binding protein But2 C-terminal domain-containing protein" evidence="1">
    <location>
        <begin position="19"/>
        <end position="215"/>
    </location>
</feature>
<reference evidence="2 3" key="1">
    <citation type="submission" date="2017-03" db="EMBL/GenBank/DDBJ databases">
        <title>Genomes of endolithic fungi from Antarctica.</title>
        <authorList>
            <person name="Coleine C."/>
            <person name="Masonjones S."/>
            <person name="Stajich J.E."/>
        </authorList>
    </citation>
    <scope>NUCLEOTIDE SEQUENCE [LARGE SCALE GENOMIC DNA]</scope>
    <source>
        <strain evidence="2 3">CCFEE 5184</strain>
    </source>
</reference>
<name>A0A4U0XQJ1_9PEZI</name>
<organism evidence="2 3">
    <name type="scientific">Friedmanniomyces simplex</name>
    <dbReference type="NCBI Taxonomy" id="329884"/>
    <lineage>
        <taxon>Eukaryota</taxon>
        <taxon>Fungi</taxon>
        <taxon>Dikarya</taxon>
        <taxon>Ascomycota</taxon>
        <taxon>Pezizomycotina</taxon>
        <taxon>Dothideomycetes</taxon>
        <taxon>Dothideomycetidae</taxon>
        <taxon>Mycosphaerellales</taxon>
        <taxon>Teratosphaeriaceae</taxon>
        <taxon>Friedmanniomyces</taxon>
    </lineage>
</organism>
<dbReference type="OrthoDB" id="4820608at2759"/>
<evidence type="ECO:0000313" key="3">
    <source>
        <dbReference type="Proteomes" id="UP000309340"/>
    </source>
</evidence>
<comment type="caution">
    <text evidence="2">The sequence shown here is derived from an EMBL/GenBank/DDBJ whole genome shotgun (WGS) entry which is preliminary data.</text>
</comment>
<evidence type="ECO:0000256" key="1">
    <source>
        <dbReference type="SAM" id="SignalP"/>
    </source>
</evidence>
<evidence type="ECO:0008006" key="4">
    <source>
        <dbReference type="Google" id="ProtNLM"/>
    </source>
</evidence>
<dbReference type="AlphaFoldDB" id="A0A4U0XQJ1"/>
<evidence type="ECO:0000313" key="2">
    <source>
        <dbReference type="EMBL" id="TKA77683.1"/>
    </source>
</evidence>